<gene>
    <name evidence="2" type="ORF">WA026_011472</name>
</gene>
<protein>
    <recommendedName>
        <fullName evidence="1">Sperm microtubule inner protein 1 C-terminal domain-containing protein</fullName>
    </recommendedName>
</protein>
<evidence type="ECO:0000259" key="1">
    <source>
        <dbReference type="Pfam" id="PF22589"/>
    </source>
</evidence>
<dbReference type="InterPro" id="IPR054323">
    <property type="entry name" value="SPMIP1_C"/>
</dbReference>
<name>A0AAW1TSR2_9CUCU</name>
<evidence type="ECO:0000313" key="2">
    <source>
        <dbReference type="EMBL" id="KAK9871191.1"/>
    </source>
</evidence>
<dbReference type="PANTHER" id="PTHR35826:SF1">
    <property type="entry name" value="PROTEIN ATP6V1FNB-LIKE"/>
    <property type="match status" value="1"/>
</dbReference>
<proteinExistence type="predicted"/>
<sequence length="183" mass="21878">MAKQVLWTNCIEKENSLRLKWFNKNEQRLNEIADAPLVRTVPEDVKEDMRLGRIERYQNIERKCVKKPEEQFPIVESDRRFSNIMMPVDPQTLKLLYSGTQRDGRRNYLNERVKIIPEEKYYFPETTSFQYGWKMWNTIRTSADARFGRKEVIREFYRRGGVSGDPEWYKEPAKLSPMICGSI</sequence>
<feature type="domain" description="Sperm microtubule inner protein 1 C-terminal" evidence="1">
    <location>
        <begin position="56"/>
        <end position="166"/>
    </location>
</feature>
<comment type="caution">
    <text evidence="2">The sequence shown here is derived from an EMBL/GenBank/DDBJ whole genome shotgun (WGS) entry which is preliminary data.</text>
</comment>
<dbReference type="EMBL" id="JARQZJ010000005">
    <property type="protein sequence ID" value="KAK9871191.1"/>
    <property type="molecule type" value="Genomic_DNA"/>
</dbReference>
<organism evidence="2 3">
    <name type="scientific">Henosepilachna vigintioctopunctata</name>
    <dbReference type="NCBI Taxonomy" id="420089"/>
    <lineage>
        <taxon>Eukaryota</taxon>
        <taxon>Metazoa</taxon>
        <taxon>Ecdysozoa</taxon>
        <taxon>Arthropoda</taxon>
        <taxon>Hexapoda</taxon>
        <taxon>Insecta</taxon>
        <taxon>Pterygota</taxon>
        <taxon>Neoptera</taxon>
        <taxon>Endopterygota</taxon>
        <taxon>Coleoptera</taxon>
        <taxon>Polyphaga</taxon>
        <taxon>Cucujiformia</taxon>
        <taxon>Coccinelloidea</taxon>
        <taxon>Coccinellidae</taxon>
        <taxon>Epilachninae</taxon>
        <taxon>Epilachnini</taxon>
        <taxon>Henosepilachna</taxon>
    </lineage>
</organism>
<evidence type="ECO:0000313" key="3">
    <source>
        <dbReference type="Proteomes" id="UP001431783"/>
    </source>
</evidence>
<dbReference type="AlphaFoldDB" id="A0AAW1TSR2"/>
<dbReference type="PANTHER" id="PTHR35826">
    <property type="entry name" value="PROTEIN ATP6V1FNB-LIKE"/>
    <property type="match status" value="1"/>
</dbReference>
<dbReference type="Pfam" id="PF22589">
    <property type="entry name" value="SPMIP1"/>
    <property type="match status" value="1"/>
</dbReference>
<keyword evidence="3" id="KW-1185">Reference proteome</keyword>
<reference evidence="2 3" key="1">
    <citation type="submission" date="2023-03" db="EMBL/GenBank/DDBJ databases">
        <title>Genome insight into feeding habits of ladybird beetles.</title>
        <authorList>
            <person name="Li H.-S."/>
            <person name="Huang Y.-H."/>
            <person name="Pang H."/>
        </authorList>
    </citation>
    <scope>NUCLEOTIDE SEQUENCE [LARGE SCALE GENOMIC DNA]</scope>
    <source>
        <strain evidence="2">SYSU_2023b</strain>
        <tissue evidence="2">Whole body</tissue>
    </source>
</reference>
<dbReference type="Proteomes" id="UP001431783">
    <property type="component" value="Unassembled WGS sequence"/>
</dbReference>
<accession>A0AAW1TSR2</accession>